<dbReference type="Proteomes" id="UP000253831">
    <property type="component" value="Unassembled WGS sequence"/>
</dbReference>
<dbReference type="EMBL" id="QPGA01000049">
    <property type="protein sequence ID" value="RDE49262.1"/>
    <property type="molecule type" value="Genomic_DNA"/>
</dbReference>
<protein>
    <submittedName>
        <fullName evidence="2">DUF262 domain-containing protein</fullName>
    </submittedName>
</protein>
<comment type="caution">
    <text evidence="2">The sequence shown here is derived from an EMBL/GenBank/DDBJ whole genome shotgun (WGS) entry which is preliminary data.</text>
</comment>
<organism evidence="2 3">
    <name type="scientific">Candidatus Accumulibacter meliphilus</name>
    <dbReference type="NCBI Taxonomy" id="2211374"/>
    <lineage>
        <taxon>Bacteria</taxon>
        <taxon>Pseudomonadati</taxon>
        <taxon>Pseudomonadota</taxon>
        <taxon>Betaproteobacteria</taxon>
        <taxon>Candidatus Accumulibacter</taxon>
    </lineage>
</organism>
<dbReference type="PANTHER" id="PTHR37292:SF2">
    <property type="entry name" value="DUF262 DOMAIN-CONTAINING PROTEIN"/>
    <property type="match status" value="1"/>
</dbReference>
<name>A0A369XKE5_9PROT</name>
<evidence type="ECO:0000313" key="3">
    <source>
        <dbReference type="Proteomes" id="UP000253831"/>
    </source>
</evidence>
<dbReference type="Pfam" id="PF03235">
    <property type="entry name" value="GmrSD_N"/>
    <property type="match status" value="1"/>
</dbReference>
<accession>A0A369XKE5</accession>
<reference evidence="2 3" key="1">
    <citation type="submission" date="2018-05" db="EMBL/GenBank/DDBJ databases">
        <title>Integrated omic analyses show evidence that a Ca. Accumulibacter phosphatis strain performs denitrification under micro-aerobic conditions.</title>
        <authorList>
            <person name="Camejo P.Y."/>
            <person name="Katherine M.D."/>
            <person name="Daniel N.R."/>
        </authorList>
    </citation>
    <scope>NUCLEOTIDE SEQUENCE [LARGE SCALE GENOMIC DNA]</scope>
    <source>
        <strain evidence="2">UW-LDO-IC</strain>
    </source>
</reference>
<sequence length="576" mass="65067">MTDPRNETPEITPQVIHLIDLLKRAKEGRLRVPRFQRDFVWRRQDIVDLFDSIARQYPIGTLFLWGAQPIPSSRPNIGPLRLPDYKGETWLVLDGQQRLTTLVGVLLAKEKEWSSVGEDDPGRWDLYYDAQDNVFSHTKQDERPPVNYVPVPVLLDTVKLFAHVESMLKSTEDGQRVTGATREAVFRWVNRAQEVARAIQSYRIPLVEIKTNSLSIAVESFSRLNKKGRSIGQDEMFSALTYEEGADGAFHLAEQIDKLQQEMIVSGFGEVDRTILLRAVLTAAGLDMYRTDWTRLGDQVKHDVRKQLPQAVTEAAKGLQRARQFLVTLGVLNARMLPYSMQLVALSAFYGRCEHPTDEQIALLRRWFWSSSFAGWFGSGNPARVRRLVDEFRDQVSKDPAPTALEHMEINQTSLPTPLRFDLRSARVRVLLCLLLRKQPRRPDGTKVPLEDAAAILFERGPESMSILCATVSDGDLRRSPANRILDVAPKIPGQAKNWLLALAPADRDEILISHAIEPDSFALLEAGDSDGFLARRLEHLSRIEREFMQEVQVTPALPGKPVAAPIDADDFQLVS</sequence>
<dbReference type="PANTHER" id="PTHR37292">
    <property type="entry name" value="VNG6097C"/>
    <property type="match status" value="1"/>
</dbReference>
<evidence type="ECO:0000313" key="2">
    <source>
        <dbReference type="EMBL" id="RDE49262.1"/>
    </source>
</evidence>
<dbReference type="AlphaFoldDB" id="A0A369XKE5"/>
<proteinExistence type="predicted"/>
<evidence type="ECO:0000259" key="1">
    <source>
        <dbReference type="Pfam" id="PF03235"/>
    </source>
</evidence>
<gene>
    <name evidence="2" type="ORF">DVS81_17530</name>
</gene>
<feature type="domain" description="GmrSD restriction endonucleases N-terminal" evidence="1">
    <location>
        <begin position="19"/>
        <end position="240"/>
    </location>
</feature>
<dbReference type="InterPro" id="IPR004919">
    <property type="entry name" value="GmrSD_N"/>
</dbReference>